<dbReference type="RefSeq" id="WP_183126103.1">
    <property type="nucleotide sequence ID" value="NZ_JACJHR010000064.1"/>
</dbReference>
<dbReference type="CDD" id="cd00371">
    <property type="entry name" value="HMA"/>
    <property type="match status" value="1"/>
</dbReference>
<feature type="domain" description="HMA" evidence="1">
    <location>
        <begin position="3"/>
        <end position="69"/>
    </location>
</feature>
<organism evidence="2 3">
    <name type="scientific">Amycolatopsis echigonensis</name>
    <dbReference type="NCBI Taxonomy" id="2576905"/>
    <lineage>
        <taxon>Bacteria</taxon>
        <taxon>Bacillati</taxon>
        <taxon>Actinomycetota</taxon>
        <taxon>Actinomycetes</taxon>
        <taxon>Pseudonocardiales</taxon>
        <taxon>Pseudonocardiaceae</taxon>
        <taxon>Amycolatopsis</taxon>
    </lineage>
</organism>
<evidence type="ECO:0000313" key="3">
    <source>
        <dbReference type="Proteomes" id="UP000550260"/>
    </source>
</evidence>
<gene>
    <name evidence="2" type="ORF">H5411_33390</name>
</gene>
<dbReference type="GO" id="GO:0046872">
    <property type="term" value="F:metal ion binding"/>
    <property type="evidence" value="ECO:0007669"/>
    <property type="project" value="InterPro"/>
</dbReference>
<protein>
    <submittedName>
        <fullName evidence="2">Cation transporter</fullName>
    </submittedName>
</protein>
<proteinExistence type="predicted"/>
<sequence length="84" mass="9029">MSEIVTVRVEGMHCGACEQRLRTVLGRLDGVGHVEADHTTGVVRLRFDPAHTTPDALATAARDRIEQAGFTVTGDAQREEAGQS</sequence>
<dbReference type="EMBL" id="JACJHR010000064">
    <property type="protein sequence ID" value="MBB2504023.1"/>
    <property type="molecule type" value="Genomic_DNA"/>
</dbReference>
<dbReference type="AlphaFoldDB" id="A0A8E1W4E0"/>
<evidence type="ECO:0000259" key="1">
    <source>
        <dbReference type="PROSITE" id="PS50846"/>
    </source>
</evidence>
<evidence type="ECO:0000313" key="2">
    <source>
        <dbReference type="EMBL" id="MBB2504023.1"/>
    </source>
</evidence>
<dbReference type="InterPro" id="IPR006121">
    <property type="entry name" value="HMA_dom"/>
</dbReference>
<dbReference type="Gene3D" id="3.30.70.100">
    <property type="match status" value="1"/>
</dbReference>
<comment type="caution">
    <text evidence="2">The sequence shown here is derived from an EMBL/GenBank/DDBJ whole genome shotgun (WGS) entry which is preliminary data.</text>
</comment>
<dbReference type="SUPFAM" id="SSF55008">
    <property type="entry name" value="HMA, heavy metal-associated domain"/>
    <property type="match status" value="1"/>
</dbReference>
<reference evidence="2 3" key="1">
    <citation type="submission" date="2020-08" db="EMBL/GenBank/DDBJ databases">
        <title>Amycolatopsis echigonensis JCM 21831.</title>
        <authorList>
            <person name="Tedsree N."/>
            <person name="Kuncharoen N."/>
            <person name="Likhitwitayawuid K."/>
            <person name="Tanasupawat S."/>
        </authorList>
    </citation>
    <scope>NUCLEOTIDE SEQUENCE [LARGE SCALE GENOMIC DNA]</scope>
    <source>
        <strain evidence="2 3">JCM 21831</strain>
    </source>
</reference>
<dbReference type="InterPro" id="IPR036163">
    <property type="entry name" value="HMA_dom_sf"/>
</dbReference>
<accession>A0A8E1W4E0</accession>
<name>A0A8E1W4E0_9PSEU</name>
<dbReference type="Pfam" id="PF00403">
    <property type="entry name" value="HMA"/>
    <property type="match status" value="1"/>
</dbReference>
<dbReference type="Proteomes" id="UP000550260">
    <property type="component" value="Unassembled WGS sequence"/>
</dbReference>
<dbReference type="PROSITE" id="PS50846">
    <property type="entry name" value="HMA_2"/>
    <property type="match status" value="1"/>
</dbReference>